<reference evidence="9" key="1">
    <citation type="submission" date="2022-02" db="EMBL/GenBank/DDBJ databases">
        <title>Atlantic sturgeon de novo genome assembly.</title>
        <authorList>
            <person name="Stock M."/>
            <person name="Klopp C."/>
            <person name="Guiguen Y."/>
            <person name="Cabau C."/>
            <person name="Parinello H."/>
            <person name="Santidrian Yebra-Pimentel E."/>
            <person name="Kuhl H."/>
            <person name="Dirks R.P."/>
            <person name="Guessner J."/>
            <person name="Wuertz S."/>
            <person name="Du K."/>
            <person name="Schartl M."/>
        </authorList>
    </citation>
    <scope>NUCLEOTIDE SEQUENCE</scope>
    <source>
        <strain evidence="9">STURGEONOMICS-FGT-2020</strain>
        <tissue evidence="9">Whole blood</tissue>
    </source>
</reference>
<evidence type="ECO:0000256" key="3">
    <source>
        <dbReference type="ARBA" id="ARBA00022514"/>
    </source>
</evidence>
<dbReference type="InterPro" id="IPR039809">
    <property type="entry name" value="Chemokine_b/g/d"/>
</dbReference>
<dbReference type="GO" id="GO:0042056">
    <property type="term" value="F:chemoattractant activity"/>
    <property type="evidence" value="ECO:0007669"/>
    <property type="project" value="UniProtKB-ARBA"/>
</dbReference>
<comment type="subcellular location">
    <subcellularLocation>
        <location evidence="1 7">Secreted</location>
    </subcellularLocation>
</comment>
<dbReference type="PANTHER" id="PTHR12015">
    <property type="entry name" value="SMALL INDUCIBLE CYTOKINE A"/>
    <property type="match status" value="1"/>
</dbReference>
<comment type="function">
    <text evidence="6">Ligand for cxcr3.2. Chemotactic for macrophages.</text>
</comment>
<sequence length="94" mass="10614">MNPRCLLAVLCLSFLLTETGAVIGMGVPLHCHCINYERRMVPLKMITKIDLIPRGSHCSIVQVIAKLKSGDQICLNLRAPWVKKFIKKRSKNLQ</sequence>
<dbReference type="InterPro" id="IPR001089">
    <property type="entry name" value="Chemokine_CXC"/>
</dbReference>
<dbReference type="SUPFAM" id="SSF54117">
    <property type="entry name" value="Interleukin 8-like chemokines"/>
    <property type="match status" value="1"/>
</dbReference>
<dbReference type="GO" id="GO:0006952">
    <property type="term" value="P:defense response"/>
    <property type="evidence" value="ECO:0007669"/>
    <property type="project" value="InterPro"/>
</dbReference>
<comment type="similarity">
    <text evidence="2 7">Belongs to the intercrine alpha (chemokine CxC) family.</text>
</comment>
<evidence type="ECO:0000256" key="2">
    <source>
        <dbReference type="ARBA" id="ARBA00010665"/>
    </source>
</evidence>
<dbReference type="AlphaFoldDB" id="A0AAD8LUR1"/>
<dbReference type="PANTHER" id="PTHR12015:SF198">
    <property type="entry name" value="PLATELET BASIC PROTEIN"/>
    <property type="match status" value="1"/>
</dbReference>
<accession>A0AAD8LUR1</accession>
<keyword evidence="3 7" id="KW-0202">Cytokine</keyword>
<evidence type="ECO:0000313" key="9">
    <source>
        <dbReference type="EMBL" id="KAK1175781.1"/>
    </source>
</evidence>
<dbReference type="InterPro" id="IPR033899">
    <property type="entry name" value="CXC_Chemokine_domain"/>
</dbReference>
<keyword evidence="5" id="KW-1015">Disulfide bond</keyword>
<keyword evidence="4 7" id="KW-0964">Secreted</keyword>
<feature type="chain" id="PRO_5041772637" description="C-X-C motif chemokine" evidence="7">
    <location>
        <begin position="22"/>
        <end position="94"/>
    </location>
</feature>
<dbReference type="CDD" id="cd00273">
    <property type="entry name" value="Chemokine_CXC"/>
    <property type="match status" value="1"/>
</dbReference>
<protein>
    <recommendedName>
        <fullName evidence="7">C-X-C motif chemokine</fullName>
    </recommendedName>
</protein>
<evidence type="ECO:0000256" key="1">
    <source>
        <dbReference type="ARBA" id="ARBA00004613"/>
    </source>
</evidence>
<dbReference type="PRINTS" id="PR00437">
    <property type="entry name" value="SMALLCYTKCXC"/>
</dbReference>
<evidence type="ECO:0000256" key="5">
    <source>
        <dbReference type="ARBA" id="ARBA00023157"/>
    </source>
</evidence>
<dbReference type="GO" id="GO:0008009">
    <property type="term" value="F:chemokine activity"/>
    <property type="evidence" value="ECO:0007669"/>
    <property type="project" value="InterPro"/>
</dbReference>
<dbReference type="PROSITE" id="PS00471">
    <property type="entry name" value="SMALL_CYTOKINES_CXC"/>
    <property type="match status" value="1"/>
</dbReference>
<organism evidence="9 10">
    <name type="scientific">Acipenser oxyrinchus oxyrinchus</name>
    <dbReference type="NCBI Taxonomy" id="40147"/>
    <lineage>
        <taxon>Eukaryota</taxon>
        <taxon>Metazoa</taxon>
        <taxon>Chordata</taxon>
        <taxon>Craniata</taxon>
        <taxon>Vertebrata</taxon>
        <taxon>Euteleostomi</taxon>
        <taxon>Actinopterygii</taxon>
        <taxon>Chondrostei</taxon>
        <taxon>Acipenseriformes</taxon>
        <taxon>Acipenseridae</taxon>
        <taxon>Acipenser</taxon>
    </lineage>
</organism>
<evidence type="ECO:0000256" key="6">
    <source>
        <dbReference type="ARBA" id="ARBA00054901"/>
    </source>
</evidence>
<evidence type="ECO:0000256" key="7">
    <source>
        <dbReference type="RuleBase" id="RU361149"/>
    </source>
</evidence>
<evidence type="ECO:0000259" key="8">
    <source>
        <dbReference type="SMART" id="SM00199"/>
    </source>
</evidence>
<evidence type="ECO:0000313" key="10">
    <source>
        <dbReference type="Proteomes" id="UP001230051"/>
    </source>
</evidence>
<keyword evidence="7" id="KW-0732">Signal</keyword>
<name>A0AAD8LUR1_ACIOX</name>
<keyword evidence="10" id="KW-1185">Reference proteome</keyword>
<feature type="domain" description="Chemokine interleukin-8-like" evidence="8">
    <location>
        <begin position="28"/>
        <end position="89"/>
    </location>
</feature>
<dbReference type="GO" id="GO:0005615">
    <property type="term" value="C:extracellular space"/>
    <property type="evidence" value="ECO:0007669"/>
    <property type="project" value="UniProtKB-UniRule"/>
</dbReference>
<dbReference type="InterPro" id="IPR001811">
    <property type="entry name" value="Chemokine_IL8-like_dom"/>
</dbReference>
<evidence type="ECO:0000256" key="4">
    <source>
        <dbReference type="ARBA" id="ARBA00022525"/>
    </source>
</evidence>
<dbReference type="PRINTS" id="PR00436">
    <property type="entry name" value="INTERLEUKIN8"/>
</dbReference>
<feature type="signal peptide" evidence="7">
    <location>
        <begin position="1"/>
        <end position="21"/>
    </location>
</feature>
<dbReference type="SMART" id="SM00199">
    <property type="entry name" value="SCY"/>
    <property type="match status" value="1"/>
</dbReference>
<dbReference type="EMBL" id="JAGXEW010000001">
    <property type="protein sequence ID" value="KAK1175781.1"/>
    <property type="molecule type" value="Genomic_DNA"/>
</dbReference>
<dbReference type="InterPro" id="IPR036048">
    <property type="entry name" value="Interleukin_8-like_sf"/>
</dbReference>
<comment type="caution">
    <text evidence="9">The sequence shown here is derived from an EMBL/GenBank/DDBJ whole genome shotgun (WGS) entry which is preliminary data.</text>
</comment>
<dbReference type="Pfam" id="PF00048">
    <property type="entry name" value="IL8"/>
    <property type="match status" value="1"/>
</dbReference>
<dbReference type="Gene3D" id="2.40.50.40">
    <property type="match status" value="1"/>
</dbReference>
<dbReference type="InterPro" id="IPR018048">
    <property type="entry name" value="Chemokine_CXC_CS"/>
</dbReference>
<dbReference type="Proteomes" id="UP001230051">
    <property type="component" value="Unassembled WGS sequence"/>
</dbReference>
<dbReference type="GO" id="GO:0006955">
    <property type="term" value="P:immune response"/>
    <property type="evidence" value="ECO:0007669"/>
    <property type="project" value="InterPro"/>
</dbReference>
<keyword evidence="7" id="KW-0145">Chemotaxis</keyword>
<dbReference type="FunFam" id="2.40.50.40:FF:000004">
    <property type="entry name" value="C-X-C motif chemokine"/>
    <property type="match status" value="1"/>
</dbReference>
<proteinExistence type="inferred from homology"/>
<gene>
    <name evidence="9" type="primary">CXCL8</name>
    <name evidence="9" type="ORF">AOXY_G481</name>
</gene>